<gene>
    <name evidence="1" type="ORF">LPTSP3_g05630</name>
</gene>
<evidence type="ECO:0000313" key="2">
    <source>
        <dbReference type="Proteomes" id="UP000245263"/>
    </source>
</evidence>
<reference evidence="1 2" key="1">
    <citation type="submission" date="2021-08" db="EMBL/GenBank/DDBJ databases">
        <title>Complete genome sequence of Leptospira kobayashii strain E30.</title>
        <authorList>
            <person name="Nakao R."/>
            <person name="Nakamura S."/>
            <person name="Masuzawa T."/>
            <person name="Koizumi N."/>
        </authorList>
    </citation>
    <scope>NUCLEOTIDE SEQUENCE [LARGE SCALE GENOMIC DNA]</scope>
    <source>
        <strain evidence="1 2">E30</strain>
    </source>
</reference>
<dbReference type="RefSeq" id="WP_109020076.1">
    <property type="nucleotide sequence ID" value="NZ_AP025028.1"/>
</dbReference>
<dbReference type="SUPFAM" id="SSF159245">
    <property type="entry name" value="AttH-like"/>
    <property type="match status" value="1"/>
</dbReference>
<name>A0ABM7UG98_9LEPT</name>
<evidence type="ECO:0000313" key="1">
    <source>
        <dbReference type="EMBL" id="BDA77633.1"/>
    </source>
</evidence>
<organism evidence="1 2">
    <name type="scientific">Leptospira kobayashii</name>
    <dbReference type="NCBI Taxonomy" id="1917830"/>
    <lineage>
        <taxon>Bacteria</taxon>
        <taxon>Pseudomonadati</taxon>
        <taxon>Spirochaetota</taxon>
        <taxon>Spirochaetia</taxon>
        <taxon>Leptospirales</taxon>
        <taxon>Leptospiraceae</taxon>
        <taxon>Leptospira</taxon>
    </lineage>
</organism>
<sequence>MQKLSRLCFLFLICWRLDADGTNLARLGIPSDFRTQIYPEEGYLQAWNFSLQNTSYKLFATFLVSNFGPGTKNNGISAIIKHENEPLYYSTREFGQDEFEMKKGQFFQQSGENWMDYKDGKYSIHMVFPEWTIDLDFFPNQRTGVAISGGRLNLTEDGRFVQADIPLSFVKVKGTIIHNGNAEAVEGIGGMEHLLTNYEVHKYSNKWEIVRTITKDGTRIFAGGFIGNEKIPGGFFRKIAVLSKKGNLILEGTVSKSEIINEETEPVSGYTLPKKERLYFGESDSCYVDVIRTKNIASMSALENISAVLRFFIQLFFAKPYQIHSETELEVNCAAWSGKGKGTHSYYLINQ</sequence>
<accession>A0ABM7UG98</accession>
<protein>
    <submittedName>
        <fullName evidence="1">Uncharacterized protein</fullName>
    </submittedName>
</protein>
<proteinExistence type="predicted"/>
<dbReference type="Proteomes" id="UP000245263">
    <property type="component" value="Chromosome 1"/>
</dbReference>
<dbReference type="EMBL" id="AP025028">
    <property type="protein sequence ID" value="BDA77633.1"/>
    <property type="molecule type" value="Genomic_DNA"/>
</dbReference>
<keyword evidence="2" id="KW-1185">Reference proteome</keyword>